<dbReference type="HOGENOM" id="CLU_1545425_0_0_7"/>
<accession>Q3A4D0</accession>
<dbReference type="OrthoDB" id="164665at2"/>
<evidence type="ECO:0000313" key="2">
    <source>
        <dbReference type="Proteomes" id="UP000002534"/>
    </source>
</evidence>
<dbReference type="eggNOG" id="ENOG50336GI">
    <property type="taxonomic scope" value="Bacteria"/>
</dbReference>
<dbReference type="EMBL" id="CP000142">
    <property type="protein sequence ID" value="ABA88777.1"/>
    <property type="molecule type" value="Genomic_DNA"/>
</dbReference>
<reference evidence="1 2" key="2">
    <citation type="journal article" date="2012" name="BMC Genomics">
        <title>The genome of Pelobacter carbinolicus reveals surprising metabolic capabilities and physiological features.</title>
        <authorList>
            <person name="Aklujkar M."/>
            <person name="Haveman S.A."/>
            <person name="Didonato R.Jr."/>
            <person name="Chertkov O."/>
            <person name="Han C.S."/>
            <person name="Land M.L."/>
            <person name="Brown P."/>
            <person name="Lovley D.R."/>
        </authorList>
    </citation>
    <scope>NUCLEOTIDE SEQUENCE [LARGE SCALE GENOMIC DNA]</scope>
    <source>
        <strain evidence="2">DSM 2380 / NBRC 103641 / GraBd1</strain>
    </source>
</reference>
<proteinExistence type="predicted"/>
<name>Q3A4D0_SYNC1</name>
<reference evidence="2" key="1">
    <citation type="submission" date="2005-10" db="EMBL/GenBank/DDBJ databases">
        <title>Complete sequence of Pelobacter carbinolicus DSM 2380.</title>
        <authorList>
            <person name="Copeland A."/>
            <person name="Lucas S."/>
            <person name="Lapidus A."/>
            <person name="Barry K."/>
            <person name="Detter J.C."/>
            <person name="Glavina T."/>
            <person name="Hammon N."/>
            <person name="Israni S."/>
            <person name="Pitluck S."/>
            <person name="Chertkov O."/>
            <person name="Schmutz J."/>
            <person name="Larimer F."/>
            <person name="Land M."/>
            <person name="Kyrpides N."/>
            <person name="Ivanova N."/>
            <person name="Richardson P."/>
        </authorList>
    </citation>
    <scope>NUCLEOTIDE SEQUENCE [LARGE SCALE GENOMIC DNA]</scope>
    <source>
        <strain evidence="2">DSM 2380 / NBRC 103641 / GraBd1</strain>
    </source>
</reference>
<evidence type="ECO:0000313" key="1">
    <source>
        <dbReference type="EMBL" id="ABA88777.1"/>
    </source>
</evidence>
<dbReference type="STRING" id="338963.Pcar_1532"/>
<dbReference type="KEGG" id="pca:Pcar_1532"/>
<dbReference type="AlphaFoldDB" id="Q3A4D0"/>
<organism evidence="1 2">
    <name type="scientific">Syntrophotalea carbinolica (strain DSM 2380 / NBRC 103641 / GraBd1)</name>
    <name type="common">Pelobacter carbinolicus</name>
    <dbReference type="NCBI Taxonomy" id="338963"/>
    <lineage>
        <taxon>Bacteria</taxon>
        <taxon>Pseudomonadati</taxon>
        <taxon>Thermodesulfobacteriota</taxon>
        <taxon>Desulfuromonadia</taxon>
        <taxon>Desulfuromonadales</taxon>
        <taxon>Syntrophotaleaceae</taxon>
        <taxon>Syntrophotalea</taxon>
    </lineage>
</organism>
<keyword evidence="2" id="KW-1185">Reference proteome</keyword>
<gene>
    <name evidence="1" type="ordered locus">Pcar_1532</name>
</gene>
<sequence length="173" mass="20098">MCQVKHIHEMGCKRPLRLKIEQFVLSTLITLKIPLIRKKMRKSKTCLMNYLGKHRSPSLTKKASKQLPSLDLKAGDIVRVRSKEQIRQTLDENGRLGGCAFLDEMWQYCGGEYAVVKKMEHFFDEASVKMRKSRDLVLLDGIHCSGQGIPIFKHACDRYCLLFWKEAWLEKVE</sequence>
<protein>
    <submittedName>
        <fullName evidence="1">Uncharacterized protein</fullName>
    </submittedName>
</protein>
<dbReference type="RefSeq" id="WP_011341260.1">
    <property type="nucleotide sequence ID" value="NC_007498.2"/>
</dbReference>
<dbReference type="Proteomes" id="UP000002534">
    <property type="component" value="Chromosome"/>
</dbReference>